<gene>
    <name evidence="1" type="ORF">KI387_024212</name>
</gene>
<dbReference type="InterPro" id="IPR043502">
    <property type="entry name" value="DNA/RNA_pol_sf"/>
</dbReference>
<name>A0AA38G541_TAXCH</name>
<reference evidence="1 2" key="1">
    <citation type="journal article" date="2021" name="Nat. Plants">
        <title>The Taxus genome provides insights into paclitaxel biosynthesis.</title>
        <authorList>
            <person name="Xiong X."/>
            <person name="Gou J."/>
            <person name="Liao Q."/>
            <person name="Li Y."/>
            <person name="Zhou Q."/>
            <person name="Bi G."/>
            <person name="Li C."/>
            <person name="Du R."/>
            <person name="Wang X."/>
            <person name="Sun T."/>
            <person name="Guo L."/>
            <person name="Liang H."/>
            <person name="Lu P."/>
            <person name="Wu Y."/>
            <person name="Zhang Z."/>
            <person name="Ro D.K."/>
            <person name="Shang Y."/>
            <person name="Huang S."/>
            <person name="Yan J."/>
        </authorList>
    </citation>
    <scope>NUCLEOTIDE SEQUENCE [LARGE SCALE GENOMIC DNA]</scope>
    <source>
        <strain evidence="1">Ta-2019</strain>
    </source>
</reference>
<evidence type="ECO:0000313" key="1">
    <source>
        <dbReference type="EMBL" id="KAH9315585.1"/>
    </source>
</evidence>
<sequence length="75" mass="8664">MVINIKKDGRKRICIDYMDLNSVCVIDPFPTPFTEEILEGVTGSEIYSFTDGFLGYHQVIIAKEDQEKTNFTIEW</sequence>
<dbReference type="Proteomes" id="UP000824469">
    <property type="component" value="Unassembled WGS sequence"/>
</dbReference>
<dbReference type="SUPFAM" id="SSF56672">
    <property type="entry name" value="DNA/RNA polymerases"/>
    <property type="match status" value="1"/>
</dbReference>
<accession>A0AA38G541</accession>
<dbReference type="PANTHER" id="PTHR24559">
    <property type="entry name" value="TRANSPOSON TY3-I GAG-POL POLYPROTEIN"/>
    <property type="match status" value="1"/>
</dbReference>
<dbReference type="InterPro" id="IPR043128">
    <property type="entry name" value="Rev_trsase/Diguanyl_cyclase"/>
</dbReference>
<feature type="non-terminal residue" evidence="1">
    <location>
        <position position="75"/>
    </location>
</feature>
<comment type="caution">
    <text evidence="1">The sequence shown here is derived from an EMBL/GenBank/DDBJ whole genome shotgun (WGS) entry which is preliminary data.</text>
</comment>
<organism evidence="1 2">
    <name type="scientific">Taxus chinensis</name>
    <name type="common">Chinese yew</name>
    <name type="synonym">Taxus wallichiana var. chinensis</name>
    <dbReference type="NCBI Taxonomy" id="29808"/>
    <lineage>
        <taxon>Eukaryota</taxon>
        <taxon>Viridiplantae</taxon>
        <taxon>Streptophyta</taxon>
        <taxon>Embryophyta</taxon>
        <taxon>Tracheophyta</taxon>
        <taxon>Spermatophyta</taxon>
        <taxon>Pinopsida</taxon>
        <taxon>Pinidae</taxon>
        <taxon>Conifers II</taxon>
        <taxon>Cupressales</taxon>
        <taxon>Taxaceae</taxon>
        <taxon>Taxus</taxon>
    </lineage>
</organism>
<proteinExistence type="predicted"/>
<dbReference type="InterPro" id="IPR053134">
    <property type="entry name" value="RNA-dir_DNA_polymerase"/>
</dbReference>
<protein>
    <recommendedName>
        <fullName evidence="3">Transposon Ty3-I Gag-Pol polyprotein</fullName>
    </recommendedName>
</protein>
<dbReference type="AlphaFoldDB" id="A0AA38G541"/>
<dbReference type="EMBL" id="JAHRHJ020000005">
    <property type="protein sequence ID" value="KAH9315585.1"/>
    <property type="molecule type" value="Genomic_DNA"/>
</dbReference>
<dbReference type="PANTHER" id="PTHR24559:SF444">
    <property type="entry name" value="REVERSE TRANSCRIPTASE DOMAIN-CONTAINING PROTEIN"/>
    <property type="match status" value="1"/>
</dbReference>
<evidence type="ECO:0000313" key="2">
    <source>
        <dbReference type="Proteomes" id="UP000824469"/>
    </source>
</evidence>
<keyword evidence="2" id="KW-1185">Reference proteome</keyword>
<dbReference type="Gene3D" id="3.10.10.10">
    <property type="entry name" value="HIV Type 1 Reverse Transcriptase, subunit A, domain 1"/>
    <property type="match status" value="1"/>
</dbReference>
<evidence type="ECO:0008006" key="3">
    <source>
        <dbReference type="Google" id="ProtNLM"/>
    </source>
</evidence>
<dbReference type="Gene3D" id="3.30.70.270">
    <property type="match status" value="1"/>
</dbReference>